<dbReference type="NCBIfam" id="TIGR02593">
    <property type="entry name" value="CRISPR_cas5"/>
    <property type="match status" value="1"/>
</dbReference>
<keyword evidence="3" id="KW-1185">Reference proteome</keyword>
<comment type="caution">
    <text evidence="2">The sequence shown here is derived from an EMBL/GenBank/DDBJ whole genome shotgun (WGS) entry which is preliminary data.</text>
</comment>
<dbReference type="GO" id="GO:0043571">
    <property type="term" value="P:maintenance of CRISPR repeat elements"/>
    <property type="evidence" value="ECO:0007669"/>
    <property type="project" value="InterPro"/>
</dbReference>
<organism evidence="2 3">
    <name type="scientific">Salegentibacter mishustinae</name>
    <dbReference type="NCBI Taxonomy" id="270918"/>
    <lineage>
        <taxon>Bacteria</taxon>
        <taxon>Pseudomonadati</taxon>
        <taxon>Bacteroidota</taxon>
        <taxon>Flavobacteriia</taxon>
        <taxon>Flavobacteriales</taxon>
        <taxon>Flavobacteriaceae</taxon>
        <taxon>Salegentibacter</taxon>
    </lineage>
</organism>
<dbReference type="RefSeq" id="WP_057480602.1">
    <property type="nucleotide sequence ID" value="NZ_BMWR01000002.1"/>
</dbReference>
<proteinExistence type="predicted"/>
<dbReference type="InterPro" id="IPR021124">
    <property type="entry name" value="CRISPR-assoc_prot_Cas5"/>
</dbReference>
<gene>
    <name evidence="2" type="ORF">APR42_02640</name>
</gene>
<dbReference type="EMBL" id="LKTP01000001">
    <property type="protein sequence ID" value="KRG30779.1"/>
    <property type="molecule type" value="Genomic_DNA"/>
</dbReference>
<dbReference type="InterPro" id="IPR013422">
    <property type="entry name" value="CRISPR-assoc_prot_Cas5_N"/>
</dbReference>
<dbReference type="STRING" id="270918.APR42_02640"/>
<dbReference type="NCBIfam" id="TIGR02592">
    <property type="entry name" value="cas_Cas5h"/>
    <property type="match status" value="1"/>
</dbReference>
<reference evidence="2" key="1">
    <citation type="submission" date="2015-10" db="EMBL/GenBank/DDBJ databases">
        <title>Draft genome sequence of Salegentibacter mishustinae KCTC 12263.</title>
        <authorList>
            <person name="Lin W."/>
            <person name="Zheng Q."/>
        </authorList>
    </citation>
    <scope>NUCLEOTIDE SEQUENCE [LARGE SCALE GENOMIC DNA]</scope>
    <source>
        <strain evidence="2">KCTC 12263</strain>
    </source>
</reference>
<protein>
    <recommendedName>
        <fullName evidence="4">Type I-B CRISPR-associated protein Cas5</fullName>
    </recommendedName>
</protein>
<keyword evidence="1" id="KW-0051">Antiviral defense</keyword>
<name>A0A0Q9ZCQ4_9FLAO</name>
<accession>A0A0Q9ZCQ4</accession>
<dbReference type="Pfam" id="PF09704">
    <property type="entry name" value="Cas_Cas5d"/>
    <property type="match status" value="1"/>
</dbReference>
<dbReference type="Proteomes" id="UP000051643">
    <property type="component" value="Unassembled WGS sequence"/>
</dbReference>
<evidence type="ECO:0000313" key="2">
    <source>
        <dbReference type="EMBL" id="KRG30779.1"/>
    </source>
</evidence>
<dbReference type="GO" id="GO:0051607">
    <property type="term" value="P:defense response to virus"/>
    <property type="evidence" value="ECO:0007669"/>
    <property type="project" value="UniProtKB-KW"/>
</dbReference>
<dbReference type="OrthoDB" id="1805474at2"/>
<dbReference type="InterPro" id="IPR013421">
    <property type="entry name" value="CRISPR-assoc_prot_Cas5_HALMA"/>
</dbReference>
<dbReference type="AlphaFoldDB" id="A0A0Q9ZCQ4"/>
<evidence type="ECO:0000256" key="1">
    <source>
        <dbReference type="ARBA" id="ARBA00023118"/>
    </source>
</evidence>
<evidence type="ECO:0008006" key="4">
    <source>
        <dbReference type="Google" id="ProtNLM"/>
    </source>
</evidence>
<sequence length="253" mass="29279">MISKTALIFDISGEYGHFRKFNTTTSPLTYSIPTPSAIFGLLGAVLGIEREDSHNKIGEKKEHLRDVFSSKNASVAVRPLSEIKKVNIGFNLLDTGSYKSFFNVTNRTQIEYEILKDPKFRIYLSWDHRLKEELTERLKNKRFHFNPYLGISQMTADLEFVEEKELIEISEMDYVDFNTAINLSEVQSEKAPIDIDFIKERTFQVETFPLDMQIDRTIKRYGEILVEMNGDTVRAIPNKNSFTIENEGNIQFL</sequence>
<evidence type="ECO:0000313" key="3">
    <source>
        <dbReference type="Proteomes" id="UP000051643"/>
    </source>
</evidence>
<dbReference type="Gene3D" id="3.30.70.2660">
    <property type="match status" value="1"/>
</dbReference>